<accession>A0A1X9SY01</accession>
<evidence type="ECO:0000256" key="2">
    <source>
        <dbReference type="SAM" id="SignalP"/>
    </source>
</evidence>
<evidence type="ECO:0000313" key="3">
    <source>
        <dbReference type="EMBL" id="ARR01095.1"/>
    </source>
</evidence>
<dbReference type="Gene3D" id="2.120.10.30">
    <property type="entry name" value="TolB, C-terminal domain"/>
    <property type="match status" value="1"/>
</dbReference>
<reference evidence="4" key="1">
    <citation type="journal article" date="2017" name="Genome Biol. Evol.">
        <title>Comparative Genomic Analysis Identifies a Campylobacter Clade Deficient in Selenium Metabolism.</title>
        <authorList>
            <person name="Miller W.G."/>
            <person name="Yee E."/>
            <person name="Lopes B.S."/>
            <person name="Chapman M.H."/>
            <person name="Huynh S."/>
            <person name="Bono J.L."/>
            <person name="Parker C.T."/>
            <person name="Strachan N.J.C."/>
            <person name="Forbes K.J."/>
        </authorList>
    </citation>
    <scope>NUCLEOTIDE SEQUENCE [LARGE SCALE GENOMIC DNA]</scope>
    <source>
        <strain evidence="4">RM6137</strain>
    </source>
</reference>
<comment type="similarity">
    <text evidence="1">Belongs to the TolB family.</text>
</comment>
<feature type="signal peptide" evidence="2">
    <location>
        <begin position="1"/>
        <end position="19"/>
    </location>
</feature>
<dbReference type="Proteomes" id="UP000194260">
    <property type="component" value="Chromosome"/>
</dbReference>
<dbReference type="EMBL" id="CP018789">
    <property type="protein sequence ID" value="ARR01095.1"/>
    <property type="molecule type" value="Genomic_DNA"/>
</dbReference>
<dbReference type="InterPro" id="IPR011659">
    <property type="entry name" value="WD40"/>
</dbReference>
<evidence type="ECO:0000256" key="1">
    <source>
        <dbReference type="ARBA" id="ARBA00009820"/>
    </source>
</evidence>
<dbReference type="KEGG" id="camy:CSUIS_1299"/>
<dbReference type="PANTHER" id="PTHR36842:SF1">
    <property type="entry name" value="PROTEIN TOLB"/>
    <property type="match status" value="1"/>
</dbReference>
<feature type="chain" id="PRO_5013367441" evidence="2">
    <location>
        <begin position="20"/>
        <end position="418"/>
    </location>
</feature>
<dbReference type="STRING" id="1660073.CSUIS_1299"/>
<dbReference type="NCBIfam" id="NF003124">
    <property type="entry name" value="PRK04043.1"/>
    <property type="match status" value="1"/>
</dbReference>
<dbReference type="RefSeq" id="WP_086298055.1">
    <property type="nucleotide sequence ID" value="NZ_CP018789.1"/>
</dbReference>
<evidence type="ECO:0000313" key="4">
    <source>
        <dbReference type="Proteomes" id="UP000194260"/>
    </source>
</evidence>
<dbReference type="SUPFAM" id="SSF69304">
    <property type="entry name" value="Tricorn protease N-terminal domain"/>
    <property type="match status" value="1"/>
</dbReference>
<name>A0A1X9SY01_9BACT</name>
<dbReference type="Pfam" id="PF07676">
    <property type="entry name" value="PD40"/>
    <property type="match status" value="1"/>
</dbReference>
<gene>
    <name evidence="3" type="primary">tolB</name>
    <name evidence="3" type="ORF">CSUIS_1299</name>
</gene>
<sequence>MKKLFLLLIICLGLSAADATIDVVNKGLVLPKIIVQDATTDFANRAMQDKFFKLVVGDLKVGSAFEVSDRYYTSKFDDSAIISADERADLIYRYALTQLGDRVNLKLKVLNVKTNKEHFSSEYTQSADKFVFLAHKSMVDMARNLNLPPIDWMDKSIIFSQYTAPGKSNIVVADYTLTYQKVVVSGGLNIFPKWANKDQSAFYYTSYIKSVPTLYKFDLKSNNKSKILQSGGMIVASDVSQDGTKLLLTMAPNDQSDIYLYDIISKNLKRITTFSGIDVNGNFVDNDTKVVFVSDRLGYPNIFATSIDGGAVEQMVFHGKNNNSISTFENYVVYSSRESINEYAQKTFNLYLISTKSDYVRQLTAGGVNTYPRFSSDGGSIIFIKSLGVSSAVGIIRVNENRSFQFPLRIGKLQSIDW</sequence>
<protein>
    <submittedName>
        <fullName evidence="3">Tol-Pal system translocation protein TolB</fullName>
    </submittedName>
</protein>
<dbReference type="PANTHER" id="PTHR36842">
    <property type="entry name" value="PROTEIN TOLB HOMOLOG"/>
    <property type="match status" value="1"/>
</dbReference>
<dbReference type="AlphaFoldDB" id="A0A1X9SY01"/>
<proteinExistence type="inferred from homology"/>
<dbReference type="InterPro" id="IPR011042">
    <property type="entry name" value="6-blade_b-propeller_TolB-like"/>
</dbReference>
<organism evidence="3 4">
    <name type="scientific">Campylobacter porcelli</name>
    <dbReference type="NCBI Taxonomy" id="1660073"/>
    <lineage>
        <taxon>Bacteria</taxon>
        <taxon>Pseudomonadati</taxon>
        <taxon>Campylobacterota</taxon>
        <taxon>Epsilonproteobacteria</taxon>
        <taxon>Campylobacterales</taxon>
        <taxon>Campylobacteraceae</taxon>
        <taxon>Campylobacter</taxon>
    </lineage>
</organism>
<keyword evidence="2" id="KW-0732">Signal</keyword>